<reference evidence="2" key="1">
    <citation type="journal article" date="2019" name="Int. J. Syst. Evol. Microbiol.">
        <title>The Global Catalogue of Microorganisms (GCM) 10K type strain sequencing project: providing services to taxonomists for standard genome sequencing and annotation.</title>
        <authorList>
            <consortium name="The Broad Institute Genomics Platform"/>
            <consortium name="The Broad Institute Genome Sequencing Center for Infectious Disease"/>
            <person name="Wu L."/>
            <person name="Ma J."/>
        </authorList>
    </citation>
    <scope>NUCLEOTIDE SEQUENCE [LARGE SCALE GENOMIC DNA]</scope>
    <source>
        <strain evidence="2">KCTC 42281</strain>
    </source>
</reference>
<name>A0ABV7WVG3_9HYPH</name>
<evidence type="ECO:0000313" key="2">
    <source>
        <dbReference type="Proteomes" id="UP001595613"/>
    </source>
</evidence>
<dbReference type="EMBL" id="JBHRYD010000001">
    <property type="protein sequence ID" value="MFC3703290.1"/>
    <property type="molecule type" value="Genomic_DNA"/>
</dbReference>
<sequence>MLSTIEIDWDIHRLIESERRGFDEQPYLALRRLLNLPEPASAGGATNSASIGSGRPWIEDGIEVPHGSRARMSYQHGKQQYEGVFLNGALLVNGKSYTSLSAAANAVAVTKGGSKTQLNGWNYWEVQFPGEAKWRSLKEMRV</sequence>
<gene>
    <name evidence="1" type="ORF">ACFOOL_00805</name>
</gene>
<accession>A0ABV7WVG3</accession>
<evidence type="ECO:0008006" key="3">
    <source>
        <dbReference type="Google" id="ProtNLM"/>
    </source>
</evidence>
<dbReference type="Proteomes" id="UP001595613">
    <property type="component" value="Unassembled WGS sequence"/>
</dbReference>
<evidence type="ECO:0000313" key="1">
    <source>
        <dbReference type="EMBL" id="MFC3703290.1"/>
    </source>
</evidence>
<keyword evidence="2" id="KW-1185">Reference proteome</keyword>
<proteinExistence type="predicted"/>
<protein>
    <recommendedName>
        <fullName evidence="3">RAMA domain-containing protein</fullName>
    </recommendedName>
</protein>
<organism evidence="1 2">
    <name type="scientific">Devosia honganensis</name>
    <dbReference type="NCBI Taxonomy" id="1610527"/>
    <lineage>
        <taxon>Bacteria</taxon>
        <taxon>Pseudomonadati</taxon>
        <taxon>Pseudomonadota</taxon>
        <taxon>Alphaproteobacteria</taxon>
        <taxon>Hyphomicrobiales</taxon>
        <taxon>Devosiaceae</taxon>
        <taxon>Devosia</taxon>
    </lineage>
</organism>
<dbReference type="RefSeq" id="WP_380094003.1">
    <property type="nucleotide sequence ID" value="NZ_JBHRYD010000001.1"/>
</dbReference>
<comment type="caution">
    <text evidence="1">The sequence shown here is derived from an EMBL/GenBank/DDBJ whole genome shotgun (WGS) entry which is preliminary data.</text>
</comment>